<keyword evidence="2" id="KW-1185">Reference proteome</keyword>
<evidence type="ECO:0000313" key="2">
    <source>
        <dbReference type="Proteomes" id="UP001153678"/>
    </source>
</evidence>
<dbReference type="AlphaFoldDB" id="A0A9W4SWH5"/>
<protein>
    <submittedName>
        <fullName evidence="1">6270_t:CDS:1</fullName>
    </submittedName>
</protein>
<dbReference type="Proteomes" id="UP001153678">
    <property type="component" value="Unassembled WGS sequence"/>
</dbReference>
<organism evidence="1 2">
    <name type="scientific">Funneliformis geosporum</name>
    <dbReference type="NCBI Taxonomy" id="1117311"/>
    <lineage>
        <taxon>Eukaryota</taxon>
        <taxon>Fungi</taxon>
        <taxon>Fungi incertae sedis</taxon>
        <taxon>Mucoromycota</taxon>
        <taxon>Glomeromycotina</taxon>
        <taxon>Glomeromycetes</taxon>
        <taxon>Glomerales</taxon>
        <taxon>Glomeraceae</taxon>
        <taxon>Funneliformis</taxon>
    </lineage>
</organism>
<proteinExistence type="predicted"/>
<name>A0A9W4SWH5_9GLOM</name>
<gene>
    <name evidence="1" type="ORF">FWILDA_LOCUS11364</name>
</gene>
<dbReference type="EMBL" id="CAMKVN010003194">
    <property type="protein sequence ID" value="CAI2184005.1"/>
    <property type="molecule type" value="Genomic_DNA"/>
</dbReference>
<reference evidence="1" key="1">
    <citation type="submission" date="2022-08" db="EMBL/GenBank/DDBJ databases">
        <authorList>
            <person name="Kallberg Y."/>
            <person name="Tangrot J."/>
            <person name="Rosling A."/>
        </authorList>
    </citation>
    <scope>NUCLEOTIDE SEQUENCE</scope>
    <source>
        <strain evidence="1">Wild A</strain>
    </source>
</reference>
<sequence>MCTGCYKSLSIELYLHYKIETANEITKKNSDLDEYSWNFHQEYEFLFSTNKSPDLNRQRDTSSRQRFECNRTLSITIDITVKDLSSSQTTSPFSFKPFCTRF</sequence>
<comment type="caution">
    <text evidence="1">The sequence shown here is derived from an EMBL/GenBank/DDBJ whole genome shotgun (WGS) entry which is preliminary data.</text>
</comment>
<evidence type="ECO:0000313" key="1">
    <source>
        <dbReference type="EMBL" id="CAI2184005.1"/>
    </source>
</evidence>
<accession>A0A9W4SWH5</accession>